<proteinExistence type="predicted"/>
<evidence type="ECO:0000313" key="6">
    <source>
        <dbReference type="Proteomes" id="UP000286773"/>
    </source>
</evidence>
<dbReference type="InterPro" id="IPR008145">
    <property type="entry name" value="GK/Ca_channel_bsu"/>
</dbReference>
<dbReference type="Proteomes" id="UP000286773">
    <property type="component" value="Unassembled WGS sequence"/>
</dbReference>
<evidence type="ECO:0000313" key="5">
    <source>
        <dbReference type="EMBL" id="RSU10662.1"/>
    </source>
</evidence>
<dbReference type="OrthoDB" id="1033810at2"/>
<dbReference type="AlphaFoldDB" id="A0A430ARH4"/>
<dbReference type="GO" id="GO:0004385">
    <property type="term" value="F:GMP kinase activity"/>
    <property type="evidence" value="ECO:0007669"/>
    <property type="project" value="UniProtKB-EC"/>
</dbReference>
<comment type="function">
    <text evidence="1">Essential for recycling GMP and indirectly, cGMP.</text>
</comment>
<organism evidence="5 6">
    <name type="scientific">Vagococcus acidifermentans</name>
    <dbReference type="NCBI Taxonomy" id="564710"/>
    <lineage>
        <taxon>Bacteria</taxon>
        <taxon>Bacillati</taxon>
        <taxon>Bacillota</taxon>
        <taxon>Bacilli</taxon>
        <taxon>Lactobacillales</taxon>
        <taxon>Enterococcaceae</taxon>
        <taxon>Vagococcus</taxon>
    </lineage>
</organism>
<keyword evidence="2" id="KW-0808">Transferase</keyword>
<evidence type="ECO:0000256" key="3">
    <source>
        <dbReference type="ARBA" id="ARBA00048594"/>
    </source>
</evidence>
<dbReference type="SUPFAM" id="SSF52540">
    <property type="entry name" value="P-loop containing nucleoside triphosphate hydrolases"/>
    <property type="match status" value="1"/>
</dbReference>
<dbReference type="PROSITE" id="PS50052">
    <property type="entry name" value="GUANYLATE_KINASE_2"/>
    <property type="match status" value="1"/>
</dbReference>
<sequence length="186" mass="21339">MKKKKILLITGSSGSGKSTMAQTLEKAGIARRVRTATTRKKRQDEQNGVDYWFLSKDDFVHMDFIEKSSHYNECYGVPRFALDDALANCDTVAVVLDRQGVRHFSELFHDHPHYQLVVIYLMAESPAQQLERLVKRGDSEKQAANRLKAAAENNEYEPPEQTDMVLNVLHDKEWQKKLEDFLQALA</sequence>
<dbReference type="GO" id="GO:0006015">
    <property type="term" value="P:5-phosphoribose 1-diphosphate biosynthetic process"/>
    <property type="evidence" value="ECO:0007669"/>
    <property type="project" value="TreeGrafter"/>
</dbReference>
<dbReference type="RefSeq" id="WP_126814189.1">
    <property type="nucleotide sequence ID" value="NZ_NGKC01000011.1"/>
</dbReference>
<dbReference type="PROSITE" id="PS00856">
    <property type="entry name" value="GUANYLATE_KINASE_1"/>
    <property type="match status" value="1"/>
</dbReference>
<dbReference type="EMBL" id="NGKC01000011">
    <property type="protein sequence ID" value="RSU10662.1"/>
    <property type="molecule type" value="Genomic_DNA"/>
</dbReference>
<protein>
    <recommendedName>
        <fullName evidence="4">Guanylate kinase-like domain-containing protein</fullName>
    </recommendedName>
</protein>
<accession>A0A430ARH4</accession>
<evidence type="ECO:0000256" key="1">
    <source>
        <dbReference type="ARBA" id="ARBA00003531"/>
    </source>
</evidence>
<evidence type="ECO:0000256" key="2">
    <source>
        <dbReference type="ARBA" id="ARBA00022679"/>
    </source>
</evidence>
<dbReference type="GO" id="GO:0033863">
    <property type="term" value="F:ribose 1,5-bisphosphate phosphokinase activity"/>
    <property type="evidence" value="ECO:0007669"/>
    <property type="project" value="TreeGrafter"/>
</dbReference>
<keyword evidence="6" id="KW-1185">Reference proteome</keyword>
<dbReference type="InterPro" id="IPR008144">
    <property type="entry name" value="Guanylate_kin-like_dom"/>
</dbReference>
<comment type="catalytic activity">
    <reaction evidence="3">
        <text>GMP + ATP = GDP + ADP</text>
        <dbReference type="Rhea" id="RHEA:20780"/>
        <dbReference type="ChEBI" id="CHEBI:30616"/>
        <dbReference type="ChEBI" id="CHEBI:58115"/>
        <dbReference type="ChEBI" id="CHEBI:58189"/>
        <dbReference type="ChEBI" id="CHEBI:456216"/>
        <dbReference type="EC" id="2.7.4.8"/>
    </reaction>
</comment>
<dbReference type="InterPro" id="IPR020590">
    <property type="entry name" value="Guanylate_kinase_CS"/>
</dbReference>
<dbReference type="SMART" id="SM00072">
    <property type="entry name" value="GuKc"/>
    <property type="match status" value="1"/>
</dbReference>
<comment type="caution">
    <text evidence="5">The sequence shown here is derived from an EMBL/GenBank/DDBJ whole genome shotgun (WGS) entry which is preliminary data.</text>
</comment>
<dbReference type="Gene3D" id="3.40.50.300">
    <property type="entry name" value="P-loop containing nucleotide triphosphate hydrolases"/>
    <property type="match status" value="1"/>
</dbReference>
<name>A0A430ARH4_9ENTE</name>
<feature type="domain" description="Guanylate kinase-like" evidence="4">
    <location>
        <begin position="4"/>
        <end position="183"/>
    </location>
</feature>
<dbReference type="Pfam" id="PF00625">
    <property type="entry name" value="Guanylate_kin"/>
    <property type="match status" value="1"/>
</dbReference>
<reference evidence="5 6" key="1">
    <citation type="submission" date="2017-05" db="EMBL/GenBank/DDBJ databases">
        <title>Vagococcus spp. assemblies.</title>
        <authorList>
            <person name="Gulvik C.A."/>
        </authorList>
    </citation>
    <scope>NUCLEOTIDE SEQUENCE [LARGE SCALE GENOMIC DNA]</scope>
    <source>
        <strain evidence="5 6">LMG 24798</strain>
    </source>
</reference>
<evidence type="ECO:0000259" key="4">
    <source>
        <dbReference type="PROSITE" id="PS50052"/>
    </source>
</evidence>
<dbReference type="GO" id="GO:0005829">
    <property type="term" value="C:cytosol"/>
    <property type="evidence" value="ECO:0007669"/>
    <property type="project" value="TreeGrafter"/>
</dbReference>
<gene>
    <name evidence="5" type="ORF">CBF27_10115</name>
</gene>
<dbReference type="InterPro" id="IPR027417">
    <property type="entry name" value="P-loop_NTPase"/>
</dbReference>
<dbReference type="PANTHER" id="PTHR23117:SF8">
    <property type="entry name" value="RIBOSE 1,5-BISPHOSPHATE PHOSPHOKINASE PHNN"/>
    <property type="match status" value="1"/>
</dbReference>
<dbReference type="PANTHER" id="PTHR23117">
    <property type="entry name" value="GUANYLATE KINASE-RELATED"/>
    <property type="match status" value="1"/>
</dbReference>